<name>F4WCP9_ACREC</name>
<evidence type="ECO:0000313" key="2">
    <source>
        <dbReference type="EMBL" id="EGI68229.1"/>
    </source>
</evidence>
<feature type="compositionally biased region" description="Basic and acidic residues" evidence="1">
    <location>
        <begin position="170"/>
        <end position="197"/>
    </location>
</feature>
<reference evidence="2" key="1">
    <citation type="submission" date="2011-02" db="EMBL/GenBank/DDBJ databases">
        <title>The genome of the leaf-cutting ant Acromyrmex echinatior suggests key adaptations to social evolution and fungus farming.</title>
        <authorList>
            <person name="Nygaard S."/>
            <person name="Zhang G."/>
        </authorList>
    </citation>
    <scope>NUCLEOTIDE SEQUENCE</scope>
</reference>
<proteinExistence type="predicted"/>
<evidence type="ECO:0000313" key="3">
    <source>
        <dbReference type="Proteomes" id="UP000007755"/>
    </source>
</evidence>
<accession>F4WCP9</accession>
<sequence length="205" mass="23425">MWAEFTLCPKWEGYVEFTPPRSEWVSAVNLFSTGYFLQSIRYKAAKDNRTIRQTVSGLFVGNPAPWIRVPSPFTKSFVGGTTFNYYARLGRQETKRGTTNVATTSGRCNIVSKQSGNNSNINIEVHLVPEYIRNLAPVSRYHGNWLTVRGSLSCGRIGPPTSLWKFGMTSEERDGNREKEDKRVHGEQKKERKDGNMKKRIRRIS</sequence>
<evidence type="ECO:0000256" key="1">
    <source>
        <dbReference type="SAM" id="MobiDB-lite"/>
    </source>
</evidence>
<dbReference type="InParanoid" id="F4WCP9"/>
<dbReference type="Proteomes" id="UP000007755">
    <property type="component" value="Unassembled WGS sequence"/>
</dbReference>
<dbReference type="AlphaFoldDB" id="F4WCP9"/>
<dbReference type="EMBL" id="GL888070">
    <property type="protein sequence ID" value="EGI68229.1"/>
    <property type="molecule type" value="Genomic_DNA"/>
</dbReference>
<protein>
    <submittedName>
        <fullName evidence="2">Uncharacterized protein</fullName>
    </submittedName>
</protein>
<keyword evidence="3" id="KW-1185">Reference proteome</keyword>
<gene>
    <name evidence="2" type="ORF">G5I_03325</name>
</gene>
<organism evidence="3">
    <name type="scientific">Acromyrmex echinatior</name>
    <name type="common">Panamanian leafcutter ant</name>
    <name type="synonym">Acromyrmex octospinosus echinatior</name>
    <dbReference type="NCBI Taxonomy" id="103372"/>
    <lineage>
        <taxon>Eukaryota</taxon>
        <taxon>Metazoa</taxon>
        <taxon>Ecdysozoa</taxon>
        <taxon>Arthropoda</taxon>
        <taxon>Hexapoda</taxon>
        <taxon>Insecta</taxon>
        <taxon>Pterygota</taxon>
        <taxon>Neoptera</taxon>
        <taxon>Endopterygota</taxon>
        <taxon>Hymenoptera</taxon>
        <taxon>Apocrita</taxon>
        <taxon>Aculeata</taxon>
        <taxon>Formicoidea</taxon>
        <taxon>Formicidae</taxon>
        <taxon>Myrmicinae</taxon>
        <taxon>Acromyrmex</taxon>
    </lineage>
</organism>
<feature type="region of interest" description="Disordered" evidence="1">
    <location>
        <begin position="165"/>
        <end position="205"/>
    </location>
</feature>